<dbReference type="KEGG" id="sdyn:Mal52_31160"/>
<keyword evidence="2" id="KW-1185">Reference proteome</keyword>
<protein>
    <submittedName>
        <fullName evidence="1">Uncharacterized protein</fullName>
    </submittedName>
</protein>
<sequence length="79" mass="8956">MVLEFTAADLSGHLPSFTELLHAQSRCDYQRLDGNDSIRVHNILTEKPLSGVIHPQTHRSLNMHFKVCDDALRSDLTEI</sequence>
<evidence type="ECO:0000313" key="2">
    <source>
        <dbReference type="Proteomes" id="UP000319383"/>
    </source>
</evidence>
<accession>A0A517ZQ96</accession>
<proteinExistence type="predicted"/>
<dbReference type="EMBL" id="CP036276">
    <property type="protein sequence ID" value="QDU44630.1"/>
    <property type="molecule type" value="Genomic_DNA"/>
</dbReference>
<dbReference type="Proteomes" id="UP000319383">
    <property type="component" value="Chromosome"/>
</dbReference>
<reference evidence="1 2" key="1">
    <citation type="submission" date="2019-02" db="EMBL/GenBank/DDBJ databases">
        <title>Deep-cultivation of Planctomycetes and their phenomic and genomic characterization uncovers novel biology.</title>
        <authorList>
            <person name="Wiegand S."/>
            <person name="Jogler M."/>
            <person name="Boedeker C."/>
            <person name="Pinto D."/>
            <person name="Vollmers J."/>
            <person name="Rivas-Marin E."/>
            <person name="Kohn T."/>
            <person name="Peeters S.H."/>
            <person name="Heuer A."/>
            <person name="Rast P."/>
            <person name="Oberbeckmann S."/>
            <person name="Bunk B."/>
            <person name="Jeske O."/>
            <person name="Meyerdierks A."/>
            <person name="Storesund J.E."/>
            <person name="Kallscheuer N."/>
            <person name="Luecker S."/>
            <person name="Lage O.M."/>
            <person name="Pohl T."/>
            <person name="Merkel B.J."/>
            <person name="Hornburger P."/>
            <person name="Mueller R.-W."/>
            <person name="Bruemmer F."/>
            <person name="Labrenz M."/>
            <person name="Spormann A.M."/>
            <person name="Op den Camp H."/>
            <person name="Overmann J."/>
            <person name="Amann R."/>
            <person name="Jetten M.S.M."/>
            <person name="Mascher T."/>
            <person name="Medema M.H."/>
            <person name="Devos D.P."/>
            <person name="Kaster A.-K."/>
            <person name="Ovreas L."/>
            <person name="Rohde M."/>
            <person name="Galperin M.Y."/>
            <person name="Jogler C."/>
        </authorList>
    </citation>
    <scope>NUCLEOTIDE SEQUENCE [LARGE SCALE GENOMIC DNA]</scope>
    <source>
        <strain evidence="1 2">Mal52</strain>
    </source>
</reference>
<dbReference type="AlphaFoldDB" id="A0A517ZQ96"/>
<gene>
    <name evidence="1" type="ORF">Mal52_31160</name>
</gene>
<organism evidence="1 2">
    <name type="scientific">Symmachiella dynata</name>
    <dbReference type="NCBI Taxonomy" id="2527995"/>
    <lineage>
        <taxon>Bacteria</taxon>
        <taxon>Pseudomonadati</taxon>
        <taxon>Planctomycetota</taxon>
        <taxon>Planctomycetia</taxon>
        <taxon>Planctomycetales</taxon>
        <taxon>Planctomycetaceae</taxon>
        <taxon>Symmachiella</taxon>
    </lineage>
</organism>
<name>A0A517ZQ96_9PLAN</name>
<evidence type="ECO:0000313" key="1">
    <source>
        <dbReference type="EMBL" id="QDU44630.1"/>
    </source>
</evidence>